<comment type="caution">
    <text evidence="2">The sequence shown here is derived from an EMBL/GenBank/DDBJ whole genome shotgun (WGS) entry which is preliminary data.</text>
</comment>
<dbReference type="EMBL" id="JBHFFA010000008">
    <property type="protein sequence ID" value="KAL2609658.1"/>
    <property type="molecule type" value="Genomic_DNA"/>
</dbReference>
<evidence type="ECO:0000256" key="1">
    <source>
        <dbReference type="SAM" id="Coils"/>
    </source>
</evidence>
<dbReference type="Proteomes" id="UP001605036">
    <property type="component" value="Unassembled WGS sequence"/>
</dbReference>
<evidence type="ECO:0000313" key="3">
    <source>
        <dbReference type="Proteomes" id="UP001605036"/>
    </source>
</evidence>
<sequence>MHSGGTNTKAKTAKGLSSLHVHYEDARARARHVEFERETKELEKRYRATVLRSKEREEALQHHRAVSNVTKFELKNEKQKFEVEKSELRELSGLWRTLEVERLELVELRCQMKEFEAMRNGHTVRNL</sequence>
<dbReference type="AlphaFoldDB" id="A0ABD1XQ41"/>
<gene>
    <name evidence="2" type="ORF">R1flu_028231</name>
</gene>
<organism evidence="2 3">
    <name type="scientific">Riccia fluitans</name>
    <dbReference type="NCBI Taxonomy" id="41844"/>
    <lineage>
        <taxon>Eukaryota</taxon>
        <taxon>Viridiplantae</taxon>
        <taxon>Streptophyta</taxon>
        <taxon>Embryophyta</taxon>
        <taxon>Marchantiophyta</taxon>
        <taxon>Marchantiopsida</taxon>
        <taxon>Marchantiidae</taxon>
        <taxon>Marchantiales</taxon>
        <taxon>Ricciaceae</taxon>
        <taxon>Riccia</taxon>
    </lineage>
</organism>
<name>A0ABD1XQ41_9MARC</name>
<keyword evidence="1" id="KW-0175">Coiled coil</keyword>
<keyword evidence="3" id="KW-1185">Reference proteome</keyword>
<reference evidence="2 3" key="1">
    <citation type="submission" date="2024-09" db="EMBL/GenBank/DDBJ databases">
        <title>Chromosome-scale assembly of Riccia fluitans.</title>
        <authorList>
            <person name="Paukszto L."/>
            <person name="Sawicki J."/>
            <person name="Karawczyk K."/>
            <person name="Piernik-Szablinska J."/>
            <person name="Szczecinska M."/>
            <person name="Mazdziarz M."/>
        </authorList>
    </citation>
    <scope>NUCLEOTIDE SEQUENCE [LARGE SCALE GENOMIC DNA]</scope>
    <source>
        <strain evidence="2">Rf_01</strain>
        <tissue evidence="2">Aerial parts of the thallus</tissue>
    </source>
</reference>
<evidence type="ECO:0000313" key="2">
    <source>
        <dbReference type="EMBL" id="KAL2609658.1"/>
    </source>
</evidence>
<proteinExistence type="predicted"/>
<protein>
    <submittedName>
        <fullName evidence="2">Uncharacterized protein</fullName>
    </submittedName>
</protein>
<accession>A0ABD1XQ41</accession>
<feature type="coiled-coil region" evidence="1">
    <location>
        <begin position="71"/>
        <end position="118"/>
    </location>
</feature>